<comment type="caution">
    <text evidence="2">The sequence shown here is derived from an EMBL/GenBank/DDBJ whole genome shotgun (WGS) entry which is preliminary data.</text>
</comment>
<keyword evidence="3" id="KW-1185">Reference proteome</keyword>
<dbReference type="AlphaFoldDB" id="A0ABC8SFT5"/>
<feature type="compositionally biased region" description="Gly residues" evidence="1">
    <location>
        <begin position="49"/>
        <end position="68"/>
    </location>
</feature>
<dbReference type="Proteomes" id="UP001642360">
    <property type="component" value="Unassembled WGS sequence"/>
</dbReference>
<proteinExistence type="predicted"/>
<name>A0ABC8SFT5_9AQUA</name>
<dbReference type="EMBL" id="CAUOFW020002741">
    <property type="protein sequence ID" value="CAK9155783.1"/>
    <property type="molecule type" value="Genomic_DNA"/>
</dbReference>
<accession>A0ABC8SFT5</accession>
<evidence type="ECO:0000256" key="1">
    <source>
        <dbReference type="SAM" id="MobiDB-lite"/>
    </source>
</evidence>
<protein>
    <submittedName>
        <fullName evidence="2">Uncharacterized protein</fullName>
    </submittedName>
</protein>
<evidence type="ECO:0000313" key="2">
    <source>
        <dbReference type="EMBL" id="CAK9155783.1"/>
    </source>
</evidence>
<feature type="region of interest" description="Disordered" evidence="1">
    <location>
        <begin position="1"/>
        <end position="74"/>
    </location>
</feature>
<organism evidence="2 3">
    <name type="scientific">Ilex paraguariensis</name>
    <name type="common">yerba mate</name>
    <dbReference type="NCBI Taxonomy" id="185542"/>
    <lineage>
        <taxon>Eukaryota</taxon>
        <taxon>Viridiplantae</taxon>
        <taxon>Streptophyta</taxon>
        <taxon>Embryophyta</taxon>
        <taxon>Tracheophyta</taxon>
        <taxon>Spermatophyta</taxon>
        <taxon>Magnoliopsida</taxon>
        <taxon>eudicotyledons</taxon>
        <taxon>Gunneridae</taxon>
        <taxon>Pentapetalae</taxon>
        <taxon>asterids</taxon>
        <taxon>campanulids</taxon>
        <taxon>Aquifoliales</taxon>
        <taxon>Aquifoliaceae</taxon>
        <taxon>Ilex</taxon>
    </lineage>
</organism>
<reference evidence="2 3" key="1">
    <citation type="submission" date="2024-02" db="EMBL/GenBank/DDBJ databases">
        <authorList>
            <person name="Vignale AGUSTIN F."/>
            <person name="Sosa J E."/>
            <person name="Modenutti C."/>
        </authorList>
    </citation>
    <scope>NUCLEOTIDE SEQUENCE [LARGE SCALE GENOMIC DNA]</scope>
</reference>
<evidence type="ECO:0000313" key="3">
    <source>
        <dbReference type="Proteomes" id="UP001642360"/>
    </source>
</evidence>
<sequence>MGGSPMVPWRLAAPSMQSSTQKVKKAKATPSLGDSKSRNLMGSARSKGGEGPGGKLGVVGVAGWGTGTGTEARM</sequence>
<gene>
    <name evidence="2" type="ORF">ILEXP_LOCUS24194</name>
</gene>